<evidence type="ECO:0000256" key="1">
    <source>
        <dbReference type="SAM" id="MobiDB-lite"/>
    </source>
</evidence>
<dbReference type="GeneID" id="59294580"/>
<feature type="compositionally biased region" description="Polar residues" evidence="1">
    <location>
        <begin position="25"/>
        <end position="38"/>
    </location>
</feature>
<name>A0A8H6CJP1_9LECA</name>
<feature type="region of interest" description="Disordered" evidence="1">
    <location>
        <begin position="132"/>
        <end position="178"/>
    </location>
</feature>
<dbReference type="EMBL" id="JACCJC010000115">
    <property type="protein sequence ID" value="KAF6224605.1"/>
    <property type="molecule type" value="Genomic_DNA"/>
</dbReference>
<feature type="compositionally biased region" description="Basic and acidic residues" evidence="1">
    <location>
        <begin position="144"/>
        <end position="153"/>
    </location>
</feature>
<accession>A0A8H6CJP1</accession>
<proteinExistence type="predicted"/>
<gene>
    <name evidence="2" type="ORF">HO173_012948</name>
</gene>
<feature type="region of interest" description="Disordered" evidence="1">
    <location>
        <begin position="8"/>
        <end position="48"/>
    </location>
</feature>
<keyword evidence="3" id="KW-1185">Reference proteome</keyword>
<evidence type="ECO:0000313" key="2">
    <source>
        <dbReference type="EMBL" id="KAF6224605.1"/>
    </source>
</evidence>
<comment type="caution">
    <text evidence="2">The sequence shown here is derived from an EMBL/GenBank/DDBJ whole genome shotgun (WGS) entry which is preliminary data.</text>
</comment>
<evidence type="ECO:0000313" key="3">
    <source>
        <dbReference type="Proteomes" id="UP000578531"/>
    </source>
</evidence>
<reference evidence="2 3" key="1">
    <citation type="journal article" date="2020" name="Genomics">
        <title>Complete, high-quality genomes from long-read metagenomic sequencing of two wolf lichen thalli reveals enigmatic genome architecture.</title>
        <authorList>
            <person name="McKenzie S.K."/>
            <person name="Walston R.F."/>
            <person name="Allen J.L."/>
        </authorList>
    </citation>
    <scope>NUCLEOTIDE SEQUENCE [LARGE SCALE GENOMIC DNA]</scope>
    <source>
        <strain evidence="2">WasteWater2</strain>
    </source>
</reference>
<dbReference type="Proteomes" id="UP000578531">
    <property type="component" value="Unassembled WGS sequence"/>
</dbReference>
<sequence>MLVDAFKLTKETSGNDAQSFHPPIATTSTSNPMQSAKKPSTELGNGDDPGYADANEICEAREGKSISNPAGRFFAPTGCKRMLDLPNIPCVMHAMPGFTAFDDPSTVVNGGVWRFDRSSKMRVVIRSLGPTSAGQRCALPSESDSNKKRERAMQETMSWPKSQRTVVGAKTLDREGLR</sequence>
<feature type="compositionally biased region" description="Polar residues" evidence="1">
    <location>
        <begin position="155"/>
        <end position="165"/>
    </location>
</feature>
<dbReference type="AlphaFoldDB" id="A0A8H6CJP1"/>
<organism evidence="2 3">
    <name type="scientific">Letharia columbiana</name>
    <dbReference type="NCBI Taxonomy" id="112416"/>
    <lineage>
        <taxon>Eukaryota</taxon>
        <taxon>Fungi</taxon>
        <taxon>Dikarya</taxon>
        <taxon>Ascomycota</taxon>
        <taxon>Pezizomycotina</taxon>
        <taxon>Lecanoromycetes</taxon>
        <taxon>OSLEUM clade</taxon>
        <taxon>Lecanoromycetidae</taxon>
        <taxon>Lecanorales</taxon>
        <taxon>Lecanorineae</taxon>
        <taxon>Parmeliaceae</taxon>
        <taxon>Letharia</taxon>
    </lineage>
</organism>
<protein>
    <submittedName>
        <fullName evidence="2">Uncharacterized protein</fullName>
    </submittedName>
</protein>
<dbReference type="RefSeq" id="XP_037158303.1">
    <property type="nucleotide sequence ID" value="XM_037314777.1"/>
</dbReference>